<dbReference type="Proteomes" id="UP000275199">
    <property type="component" value="Unassembled WGS sequence"/>
</dbReference>
<dbReference type="RefSeq" id="WP_123887868.1">
    <property type="nucleotide sequence ID" value="NZ_RKKU01000001.1"/>
</dbReference>
<gene>
    <name evidence="1" type="ORF">EF096_01700</name>
</gene>
<dbReference type="EMBL" id="RKKU01000001">
    <property type="protein sequence ID" value="ROZ88430.1"/>
    <property type="molecule type" value="Genomic_DNA"/>
</dbReference>
<name>A0ABX9XNC3_9PSED</name>
<sequence length="114" mass="12438">MTDKPEVVAWMIAGMKEATMHEVTVMDWDDEGEQVESLIRLTDHEAARAADKARIAELVEALRHFIDADSQPSGISGKYGNALTQAVDKLKQEHDQRIAFAVAAIAKSGSGEES</sequence>
<accession>A0ABX9XNC3</accession>
<organism evidence="1 2">
    <name type="scientific">Pseudomonas neustonica</name>
    <dbReference type="NCBI Taxonomy" id="2487346"/>
    <lineage>
        <taxon>Bacteria</taxon>
        <taxon>Pseudomonadati</taxon>
        <taxon>Pseudomonadota</taxon>
        <taxon>Gammaproteobacteria</taxon>
        <taxon>Pseudomonadales</taxon>
        <taxon>Pseudomonadaceae</taxon>
        <taxon>Pseudomonas</taxon>
    </lineage>
</organism>
<reference evidence="1 2" key="1">
    <citation type="submission" date="2018-11" db="EMBL/GenBank/DDBJ databases">
        <authorList>
            <person name="Jang G.I."/>
            <person name="Hwang C.Y."/>
        </authorList>
    </citation>
    <scope>NUCLEOTIDE SEQUENCE [LARGE SCALE GENOMIC DNA]</scope>
    <source>
        <strain evidence="1 2">SSM26</strain>
    </source>
</reference>
<evidence type="ECO:0000313" key="1">
    <source>
        <dbReference type="EMBL" id="ROZ88430.1"/>
    </source>
</evidence>
<evidence type="ECO:0000313" key="2">
    <source>
        <dbReference type="Proteomes" id="UP000275199"/>
    </source>
</evidence>
<comment type="caution">
    <text evidence="1">The sequence shown here is derived from an EMBL/GenBank/DDBJ whole genome shotgun (WGS) entry which is preliminary data.</text>
</comment>
<keyword evidence="2" id="KW-1185">Reference proteome</keyword>
<protein>
    <submittedName>
        <fullName evidence="1">Uncharacterized protein</fullName>
    </submittedName>
</protein>
<proteinExistence type="predicted"/>